<keyword evidence="2" id="KW-0067">ATP-binding</keyword>
<dbReference type="SUPFAM" id="SSF52540">
    <property type="entry name" value="P-loop containing nucleoside triphosphate hydrolases"/>
    <property type="match status" value="1"/>
</dbReference>
<feature type="region of interest" description="Disordered" evidence="3">
    <location>
        <begin position="625"/>
        <end position="663"/>
    </location>
</feature>
<dbReference type="InterPro" id="IPR000330">
    <property type="entry name" value="SNF2_N"/>
</dbReference>
<accession>A0ABP0CZ18</accession>
<dbReference type="EMBL" id="CAWUHB010000146">
    <property type="protein sequence ID" value="CAK7237308.1"/>
    <property type="molecule type" value="Genomic_DNA"/>
</dbReference>
<comment type="caution">
    <text evidence="5">The sequence shown here is derived from an EMBL/GenBank/DDBJ whole genome shotgun (WGS) entry which is preliminary data.</text>
</comment>
<protein>
    <recommendedName>
        <fullName evidence="4">Helicase ATP-binding domain-containing protein</fullName>
    </recommendedName>
</protein>
<dbReference type="InterPro" id="IPR038718">
    <property type="entry name" value="SNF2-like_sf"/>
</dbReference>
<dbReference type="InterPro" id="IPR014001">
    <property type="entry name" value="Helicase_ATP-bd"/>
</dbReference>
<reference evidence="5 6" key="1">
    <citation type="submission" date="2024-01" db="EMBL/GenBank/DDBJ databases">
        <authorList>
            <person name="Allen C."/>
            <person name="Tagirdzhanova G."/>
        </authorList>
    </citation>
    <scope>NUCLEOTIDE SEQUENCE [LARGE SCALE GENOMIC DNA]</scope>
</reference>
<keyword evidence="6" id="KW-1185">Reference proteome</keyword>
<dbReference type="Proteomes" id="UP001642405">
    <property type="component" value="Unassembled WGS sequence"/>
</dbReference>
<keyword evidence="1" id="KW-0547">Nucleotide-binding</keyword>
<proteinExistence type="predicted"/>
<feature type="domain" description="Helicase ATP-binding" evidence="4">
    <location>
        <begin position="501"/>
        <end position="734"/>
    </location>
</feature>
<dbReference type="PROSITE" id="PS51192">
    <property type="entry name" value="HELICASE_ATP_BIND_1"/>
    <property type="match status" value="1"/>
</dbReference>
<evidence type="ECO:0000256" key="2">
    <source>
        <dbReference type="ARBA" id="ARBA00022840"/>
    </source>
</evidence>
<gene>
    <name evidence="5" type="ORF">SCUCBS95973_009916</name>
</gene>
<evidence type="ECO:0000256" key="3">
    <source>
        <dbReference type="SAM" id="MobiDB-lite"/>
    </source>
</evidence>
<evidence type="ECO:0000313" key="6">
    <source>
        <dbReference type="Proteomes" id="UP001642405"/>
    </source>
</evidence>
<feature type="compositionally biased region" description="Basic and acidic residues" evidence="3">
    <location>
        <begin position="627"/>
        <end position="639"/>
    </location>
</feature>
<sequence length="810" mass="88562">MPPYEPPAAATVTANGKTLGNRFDWKDTSTLGFPMPPWFTREWINHDRPPPQWKEEDEKTINRDGLTAEHNEMPLANQFRCLLVINAANAENFTRVAAYAGFQTLDHFFSFLDTEAASLIGAYGRMREKNFTHPTHKYTNDRLCTTKEFFGILGAARVKDGLGKALAAVQPNTVSLIPVSLVKGDENTLLCNKAFIVAATSTLLRFATTGATNKPLFSPTDTDAVLGYSVEDWYRAFGLVLAFFARRMKNKNLFQRKGNKKELGPVPMLAPRDARGVLARSDKDAVPENIATRAELKALAKRLPSMQDERGSELADALRRIGAALPKDEPARPAMPAAKAKPIVPKPKPYSAAAHLPPIDDATLQTFALVLRELANPVSHAKEAATAQTVQALQSQADRLAMLSEASDKHEAAVAVNGLDEQKGEQTLAEVASVSRLLNETAGETVTLQRALHILQIAPEDTNNYTQFHLPLSLAGGSVDSPPPSLFSFAAHQLVDAATVASRLNKLGVALLASETGTGKTAVYLLVLYILCQNNTTRVHRPHLVVVPAATLVQTFHEIKRVTSGYFKVLVYYGRPEAFADNNIRDCVVQTPELEKKLARLAEASDEEETARTIVLTTYTTSTKRQLRTDKPVRAKKAADAANPNSSHAEDEEADEDEDEATAAVSNATLLAPLANASFGVMVLDEAQFVRREYSTYWWIASLVRKQHLLLASATPFLNRVQDAMGAMSLFTDHMGIRFAPPSTAEDRALLASDSFDTDAAVPDWGRLFGKARLQEAPGLASVRRLYDKTKKRAWLCNAALLEALGQDAG</sequence>
<dbReference type="InterPro" id="IPR027417">
    <property type="entry name" value="P-loop_NTPase"/>
</dbReference>
<dbReference type="Gene3D" id="3.40.50.10810">
    <property type="entry name" value="Tandem AAA-ATPase domain"/>
    <property type="match status" value="1"/>
</dbReference>
<dbReference type="PANTHER" id="PTHR10799">
    <property type="entry name" value="SNF2/RAD54 HELICASE FAMILY"/>
    <property type="match status" value="1"/>
</dbReference>
<feature type="compositionally biased region" description="Acidic residues" evidence="3">
    <location>
        <begin position="650"/>
        <end position="661"/>
    </location>
</feature>
<dbReference type="Pfam" id="PF00176">
    <property type="entry name" value="SNF2-rel_dom"/>
    <property type="match status" value="1"/>
</dbReference>
<name>A0ABP0CZ18_9PEZI</name>
<organism evidence="5 6">
    <name type="scientific">Sporothrix curviconia</name>
    <dbReference type="NCBI Taxonomy" id="1260050"/>
    <lineage>
        <taxon>Eukaryota</taxon>
        <taxon>Fungi</taxon>
        <taxon>Dikarya</taxon>
        <taxon>Ascomycota</taxon>
        <taxon>Pezizomycotina</taxon>
        <taxon>Sordariomycetes</taxon>
        <taxon>Sordariomycetidae</taxon>
        <taxon>Ophiostomatales</taxon>
        <taxon>Ophiostomataceae</taxon>
        <taxon>Sporothrix</taxon>
    </lineage>
</organism>
<dbReference type="SMART" id="SM00487">
    <property type="entry name" value="DEXDc"/>
    <property type="match status" value="1"/>
</dbReference>
<evidence type="ECO:0000259" key="4">
    <source>
        <dbReference type="PROSITE" id="PS51192"/>
    </source>
</evidence>
<evidence type="ECO:0000256" key="1">
    <source>
        <dbReference type="ARBA" id="ARBA00022741"/>
    </source>
</evidence>
<evidence type="ECO:0000313" key="5">
    <source>
        <dbReference type="EMBL" id="CAK7237308.1"/>
    </source>
</evidence>